<dbReference type="SMART" id="SM00184">
    <property type="entry name" value="RING"/>
    <property type="match status" value="1"/>
</dbReference>
<evidence type="ECO:0000256" key="4">
    <source>
        <dbReference type="ARBA" id="ARBA00012483"/>
    </source>
</evidence>
<keyword evidence="9" id="KW-0833">Ubl conjugation pathway</keyword>
<evidence type="ECO:0000256" key="13">
    <source>
        <dbReference type="ARBA" id="ARBA00024209"/>
    </source>
</evidence>
<keyword evidence="10" id="KW-0862">Zinc</keyword>
<evidence type="ECO:0000256" key="12">
    <source>
        <dbReference type="ARBA" id="ARBA00023136"/>
    </source>
</evidence>
<evidence type="ECO:0000313" key="17">
    <source>
        <dbReference type="EMBL" id="KAI9153581.1"/>
    </source>
</evidence>
<evidence type="ECO:0000256" key="5">
    <source>
        <dbReference type="ARBA" id="ARBA00022679"/>
    </source>
</evidence>
<dbReference type="InterPro" id="IPR013083">
    <property type="entry name" value="Znf_RING/FYVE/PHD"/>
</dbReference>
<proteinExistence type="inferred from homology"/>
<sequence length="172" mass="19369">MEEDHNYRGNLFNPFLIGLLGIIAGSVMVATYHCIAFACCYNNNNNNSRRAAHDHESRQLSNNTHGQREIRRLRGTSNSTLRLIPVYRYSKDCDQGTCSVCLCEFKEGEQIRVLPECLHLFHVACIDMWLSSHTNCPNCRTEATPPQHLVLSLPDSGGVPPPEFHRLPDFGG</sequence>
<dbReference type="PANTHER" id="PTHR46913">
    <property type="entry name" value="RING-H2 FINGER PROTEIN ATL16"/>
    <property type="match status" value="1"/>
</dbReference>
<evidence type="ECO:0000256" key="3">
    <source>
        <dbReference type="ARBA" id="ARBA00004906"/>
    </source>
</evidence>
<evidence type="ECO:0000256" key="9">
    <source>
        <dbReference type="ARBA" id="ARBA00022786"/>
    </source>
</evidence>
<evidence type="ECO:0000256" key="10">
    <source>
        <dbReference type="ARBA" id="ARBA00022833"/>
    </source>
</evidence>
<keyword evidence="5" id="KW-0808">Transferase</keyword>
<dbReference type="GO" id="GO:0016020">
    <property type="term" value="C:membrane"/>
    <property type="evidence" value="ECO:0007669"/>
    <property type="project" value="UniProtKB-SubCell"/>
</dbReference>
<evidence type="ECO:0000256" key="15">
    <source>
        <dbReference type="SAM" id="Phobius"/>
    </source>
</evidence>
<feature type="domain" description="RING-type" evidence="16">
    <location>
        <begin position="98"/>
        <end position="140"/>
    </location>
</feature>
<evidence type="ECO:0000259" key="16">
    <source>
        <dbReference type="PROSITE" id="PS50089"/>
    </source>
</evidence>
<dbReference type="Pfam" id="PF13639">
    <property type="entry name" value="zf-RING_2"/>
    <property type="match status" value="1"/>
</dbReference>
<feature type="transmembrane region" description="Helical" evidence="15">
    <location>
        <begin position="15"/>
        <end position="41"/>
    </location>
</feature>
<dbReference type="PROSITE" id="PS50089">
    <property type="entry name" value="ZF_RING_2"/>
    <property type="match status" value="1"/>
</dbReference>
<dbReference type="GO" id="GO:0016567">
    <property type="term" value="P:protein ubiquitination"/>
    <property type="evidence" value="ECO:0007669"/>
    <property type="project" value="InterPro"/>
</dbReference>
<keyword evidence="7" id="KW-0479">Metal-binding</keyword>
<comment type="caution">
    <text evidence="17">The sequence shown here is derived from an EMBL/GenBank/DDBJ whole genome shotgun (WGS) entry which is preliminary data.</text>
</comment>
<comment type="pathway">
    <text evidence="3">Protein modification; protein ubiquitination.</text>
</comment>
<accession>A0AAD5I628</accession>
<dbReference type="CDD" id="cd16461">
    <property type="entry name" value="RING-H2_EL5-like"/>
    <property type="match status" value="1"/>
</dbReference>
<dbReference type="EMBL" id="JAJSOW010000108">
    <property type="protein sequence ID" value="KAI9153581.1"/>
    <property type="molecule type" value="Genomic_DNA"/>
</dbReference>
<keyword evidence="11 15" id="KW-1133">Transmembrane helix</keyword>
<comment type="similarity">
    <text evidence="13">Belongs to the RING-type zinc finger family. ATL subfamily.</text>
</comment>
<reference evidence="17" key="2">
    <citation type="submission" date="2023-02" db="EMBL/GenBank/DDBJ databases">
        <authorList>
            <person name="Swenson N.G."/>
            <person name="Wegrzyn J.L."/>
            <person name="Mcevoy S.L."/>
        </authorList>
    </citation>
    <scope>NUCLEOTIDE SEQUENCE</scope>
    <source>
        <strain evidence="17">91603</strain>
        <tissue evidence="17">Leaf</tissue>
    </source>
</reference>
<evidence type="ECO:0000313" key="18">
    <source>
        <dbReference type="Proteomes" id="UP001064489"/>
    </source>
</evidence>
<dbReference type="SUPFAM" id="SSF57850">
    <property type="entry name" value="RING/U-box"/>
    <property type="match status" value="1"/>
</dbReference>
<evidence type="ECO:0000256" key="1">
    <source>
        <dbReference type="ARBA" id="ARBA00000900"/>
    </source>
</evidence>
<evidence type="ECO:0000256" key="14">
    <source>
        <dbReference type="PROSITE-ProRule" id="PRU00175"/>
    </source>
</evidence>
<dbReference type="AlphaFoldDB" id="A0AAD5I628"/>
<dbReference type="InterPro" id="IPR044600">
    <property type="entry name" value="ATL1/ATL16-like"/>
</dbReference>
<dbReference type="PANTHER" id="PTHR46913:SF1">
    <property type="entry name" value="RING-H2 FINGER PROTEIN ATL16"/>
    <property type="match status" value="1"/>
</dbReference>
<reference evidence="17" key="1">
    <citation type="journal article" date="2022" name="Plant J.">
        <title>Strategies of tolerance reflected in two North American maple genomes.</title>
        <authorList>
            <person name="McEvoy S.L."/>
            <person name="Sezen U.U."/>
            <person name="Trouern-Trend A."/>
            <person name="McMahon S.M."/>
            <person name="Schaberg P.G."/>
            <person name="Yang J."/>
            <person name="Wegrzyn J.L."/>
            <person name="Swenson N.G."/>
        </authorList>
    </citation>
    <scope>NUCLEOTIDE SEQUENCE</scope>
    <source>
        <strain evidence="17">91603</strain>
    </source>
</reference>
<name>A0AAD5I628_ACENE</name>
<gene>
    <name evidence="17" type="ORF">LWI28_013409</name>
</gene>
<comment type="subcellular location">
    <subcellularLocation>
        <location evidence="2">Membrane</location>
        <topology evidence="2">Single-pass membrane protein</topology>
    </subcellularLocation>
</comment>
<keyword evidence="8 14" id="KW-0863">Zinc-finger</keyword>
<keyword evidence="12 15" id="KW-0472">Membrane</keyword>
<protein>
    <recommendedName>
        <fullName evidence="4">RING-type E3 ubiquitin transferase</fullName>
        <ecNumber evidence="4">2.3.2.27</ecNumber>
    </recommendedName>
</protein>
<evidence type="ECO:0000256" key="6">
    <source>
        <dbReference type="ARBA" id="ARBA00022692"/>
    </source>
</evidence>
<dbReference type="EC" id="2.3.2.27" evidence="4"/>
<dbReference type="InterPro" id="IPR001841">
    <property type="entry name" value="Znf_RING"/>
</dbReference>
<keyword evidence="18" id="KW-1185">Reference proteome</keyword>
<dbReference type="Gene3D" id="3.30.40.10">
    <property type="entry name" value="Zinc/RING finger domain, C3HC4 (zinc finger)"/>
    <property type="match status" value="1"/>
</dbReference>
<dbReference type="GO" id="GO:0008270">
    <property type="term" value="F:zinc ion binding"/>
    <property type="evidence" value="ECO:0007669"/>
    <property type="project" value="UniProtKB-KW"/>
</dbReference>
<keyword evidence="6 15" id="KW-0812">Transmembrane</keyword>
<evidence type="ECO:0000256" key="7">
    <source>
        <dbReference type="ARBA" id="ARBA00022723"/>
    </source>
</evidence>
<organism evidence="17 18">
    <name type="scientific">Acer negundo</name>
    <name type="common">Box elder</name>
    <dbReference type="NCBI Taxonomy" id="4023"/>
    <lineage>
        <taxon>Eukaryota</taxon>
        <taxon>Viridiplantae</taxon>
        <taxon>Streptophyta</taxon>
        <taxon>Embryophyta</taxon>
        <taxon>Tracheophyta</taxon>
        <taxon>Spermatophyta</taxon>
        <taxon>Magnoliopsida</taxon>
        <taxon>eudicotyledons</taxon>
        <taxon>Gunneridae</taxon>
        <taxon>Pentapetalae</taxon>
        <taxon>rosids</taxon>
        <taxon>malvids</taxon>
        <taxon>Sapindales</taxon>
        <taxon>Sapindaceae</taxon>
        <taxon>Hippocastanoideae</taxon>
        <taxon>Acereae</taxon>
        <taxon>Acer</taxon>
    </lineage>
</organism>
<comment type="catalytic activity">
    <reaction evidence="1">
        <text>S-ubiquitinyl-[E2 ubiquitin-conjugating enzyme]-L-cysteine + [acceptor protein]-L-lysine = [E2 ubiquitin-conjugating enzyme]-L-cysteine + N(6)-ubiquitinyl-[acceptor protein]-L-lysine.</text>
        <dbReference type="EC" id="2.3.2.27"/>
    </reaction>
</comment>
<evidence type="ECO:0000256" key="11">
    <source>
        <dbReference type="ARBA" id="ARBA00022989"/>
    </source>
</evidence>
<dbReference type="Proteomes" id="UP001064489">
    <property type="component" value="Chromosome 11"/>
</dbReference>
<evidence type="ECO:0000256" key="8">
    <source>
        <dbReference type="ARBA" id="ARBA00022771"/>
    </source>
</evidence>
<evidence type="ECO:0000256" key="2">
    <source>
        <dbReference type="ARBA" id="ARBA00004167"/>
    </source>
</evidence>
<dbReference type="GO" id="GO:0061630">
    <property type="term" value="F:ubiquitin protein ligase activity"/>
    <property type="evidence" value="ECO:0007669"/>
    <property type="project" value="UniProtKB-EC"/>
</dbReference>